<dbReference type="Pfam" id="PF02518">
    <property type="entry name" value="HATPase_c"/>
    <property type="match status" value="1"/>
</dbReference>
<dbReference type="Pfam" id="PF01590">
    <property type="entry name" value="GAF"/>
    <property type="match status" value="1"/>
</dbReference>
<dbReference type="InterPro" id="IPR043150">
    <property type="entry name" value="Phytochrome_PHY_sf"/>
</dbReference>
<dbReference type="RefSeq" id="WP_170203310.1">
    <property type="nucleotide sequence ID" value="NZ_CP051685.1"/>
</dbReference>
<evidence type="ECO:0000313" key="16">
    <source>
        <dbReference type="Proteomes" id="UP000502415"/>
    </source>
</evidence>
<dbReference type="PRINTS" id="PR01033">
    <property type="entry name" value="PHYTOCHROME"/>
</dbReference>
<evidence type="ECO:0000256" key="7">
    <source>
        <dbReference type="ARBA" id="ARBA00022606"/>
    </source>
</evidence>
<keyword evidence="9" id="KW-0418">Kinase</keyword>
<name>A0A7Z2VXI7_9BURK</name>
<feature type="region of interest" description="Disordered" evidence="12">
    <location>
        <begin position="743"/>
        <end position="765"/>
    </location>
</feature>
<dbReference type="Gene3D" id="3.30.450.20">
    <property type="entry name" value="PAS domain"/>
    <property type="match status" value="1"/>
</dbReference>
<dbReference type="Gene3D" id="3.30.450.270">
    <property type="match status" value="1"/>
</dbReference>
<dbReference type="Proteomes" id="UP000502415">
    <property type="component" value="Chromosome"/>
</dbReference>
<dbReference type="GO" id="GO:0000155">
    <property type="term" value="F:phosphorelay sensor kinase activity"/>
    <property type="evidence" value="ECO:0007669"/>
    <property type="project" value="InterPro"/>
</dbReference>
<dbReference type="EC" id="2.7.13.3" evidence="4"/>
<dbReference type="GO" id="GO:0005886">
    <property type="term" value="C:plasma membrane"/>
    <property type="evidence" value="ECO:0007669"/>
    <property type="project" value="UniProtKB-SubCell"/>
</dbReference>
<keyword evidence="10" id="KW-0157">Chromophore</keyword>
<dbReference type="InterPro" id="IPR013515">
    <property type="entry name" value="Phytochrome_cen-reg"/>
</dbReference>
<proteinExistence type="inferred from homology"/>
<reference evidence="15 16" key="1">
    <citation type="submission" date="2020-04" db="EMBL/GenBank/DDBJ databases">
        <title>Genome sequencing of novel species.</title>
        <authorList>
            <person name="Heo J."/>
            <person name="Kim S.-J."/>
            <person name="Kim J.-S."/>
            <person name="Hong S.-B."/>
            <person name="Kwon S.-W."/>
        </authorList>
    </citation>
    <scope>NUCLEOTIDE SEQUENCE [LARGE SCALE GENOMIC DNA]</scope>
    <source>
        <strain evidence="15 16">GN2-R2</strain>
    </source>
</reference>
<dbReference type="PROSITE" id="PS50109">
    <property type="entry name" value="HIS_KIN"/>
    <property type="match status" value="1"/>
</dbReference>
<evidence type="ECO:0000256" key="8">
    <source>
        <dbReference type="ARBA" id="ARBA00022679"/>
    </source>
</evidence>
<dbReference type="GO" id="GO:0007234">
    <property type="term" value="P:osmosensory signaling via phosphorelay pathway"/>
    <property type="evidence" value="ECO:0007669"/>
    <property type="project" value="TreeGrafter"/>
</dbReference>
<dbReference type="EMBL" id="CP051685">
    <property type="protein sequence ID" value="QJE01283.1"/>
    <property type="molecule type" value="Genomic_DNA"/>
</dbReference>
<dbReference type="CDD" id="cd00082">
    <property type="entry name" value="HisKA"/>
    <property type="match status" value="1"/>
</dbReference>
<dbReference type="SMART" id="SM00065">
    <property type="entry name" value="GAF"/>
    <property type="match status" value="1"/>
</dbReference>
<dbReference type="PANTHER" id="PTHR42878">
    <property type="entry name" value="TWO-COMPONENT HISTIDINE KINASE"/>
    <property type="match status" value="1"/>
</dbReference>
<dbReference type="Gene3D" id="3.30.565.10">
    <property type="entry name" value="Histidine kinase-like ATPase, C-terminal domain"/>
    <property type="match status" value="1"/>
</dbReference>
<dbReference type="GO" id="GO:0006355">
    <property type="term" value="P:regulation of DNA-templated transcription"/>
    <property type="evidence" value="ECO:0007669"/>
    <property type="project" value="InterPro"/>
</dbReference>
<dbReference type="SUPFAM" id="SSF55781">
    <property type="entry name" value="GAF domain-like"/>
    <property type="match status" value="2"/>
</dbReference>
<feature type="domain" description="Histidine kinase" evidence="14">
    <location>
        <begin position="534"/>
        <end position="748"/>
    </location>
</feature>
<dbReference type="InterPro" id="IPR029016">
    <property type="entry name" value="GAF-like_dom_sf"/>
</dbReference>
<accession>A0A7Z2VXI7</accession>
<dbReference type="PROSITE" id="PS50046">
    <property type="entry name" value="PHYTOCHROME_2"/>
    <property type="match status" value="1"/>
</dbReference>
<dbReference type="SMART" id="SM00388">
    <property type="entry name" value="HisKA"/>
    <property type="match status" value="1"/>
</dbReference>
<dbReference type="AlphaFoldDB" id="A0A7Z2VXI7"/>
<dbReference type="InterPro" id="IPR013654">
    <property type="entry name" value="PAS_2"/>
</dbReference>
<keyword evidence="5" id="KW-0600">Photoreceptor protein</keyword>
<dbReference type="GO" id="GO:0009584">
    <property type="term" value="P:detection of visible light"/>
    <property type="evidence" value="ECO:0007669"/>
    <property type="project" value="InterPro"/>
</dbReference>
<dbReference type="InterPro" id="IPR003661">
    <property type="entry name" value="HisK_dim/P_dom"/>
</dbReference>
<comment type="subcellular location">
    <subcellularLocation>
        <location evidence="2">Cell inner membrane</location>
        <topology evidence="2">Multi-pass membrane protein</topology>
    </subcellularLocation>
</comment>
<evidence type="ECO:0000259" key="14">
    <source>
        <dbReference type="PROSITE" id="PS50109"/>
    </source>
</evidence>
<dbReference type="InterPro" id="IPR003018">
    <property type="entry name" value="GAF"/>
</dbReference>
<dbReference type="GO" id="GO:0000156">
    <property type="term" value="F:phosphorelay response regulator activity"/>
    <property type="evidence" value="ECO:0007669"/>
    <property type="project" value="TreeGrafter"/>
</dbReference>
<dbReference type="InterPro" id="IPR001294">
    <property type="entry name" value="Phytochrome"/>
</dbReference>
<dbReference type="InterPro" id="IPR003594">
    <property type="entry name" value="HATPase_dom"/>
</dbReference>
<dbReference type="InterPro" id="IPR016132">
    <property type="entry name" value="Phyto_chromo_attachment"/>
</dbReference>
<dbReference type="KEGG" id="mfy:HH212_15630"/>
<evidence type="ECO:0000256" key="3">
    <source>
        <dbReference type="ARBA" id="ARBA00006402"/>
    </source>
</evidence>
<evidence type="ECO:0000256" key="11">
    <source>
        <dbReference type="ARBA" id="ARBA00023170"/>
    </source>
</evidence>
<evidence type="ECO:0000313" key="15">
    <source>
        <dbReference type="EMBL" id="QJE01283.1"/>
    </source>
</evidence>
<dbReference type="Pfam" id="PF00360">
    <property type="entry name" value="PHY"/>
    <property type="match status" value="1"/>
</dbReference>
<dbReference type="Gene3D" id="3.30.450.40">
    <property type="match status" value="1"/>
</dbReference>
<dbReference type="FunFam" id="3.30.565.10:FF:000006">
    <property type="entry name" value="Sensor histidine kinase WalK"/>
    <property type="match status" value="1"/>
</dbReference>
<evidence type="ECO:0000259" key="13">
    <source>
        <dbReference type="PROSITE" id="PS50046"/>
    </source>
</evidence>
<evidence type="ECO:0000256" key="1">
    <source>
        <dbReference type="ARBA" id="ARBA00000085"/>
    </source>
</evidence>
<protein>
    <recommendedName>
        <fullName evidence="4">histidine kinase</fullName>
        <ecNumber evidence="4">2.7.13.3</ecNumber>
    </recommendedName>
</protein>
<keyword evidence="11" id="KW-0675">Receptor</keyword>
<dbReference type="GO" id="GO:0009881">
    <property type="term" value="F:photoreceptor activity"/>
    <property type="evidence" value="ECO:0007669"/>
    <property type="project" value="UniProtKB-KW"/>
</dbReference>
<evidence type="ECO:0000256" key="5">
    <source>
        <dbReference type="ARBA" id="ARBA00022543"/>
    </source>
</evidence>
<dbReference type="SUPFAM" id="SSF47384">
    <property type="entry name" value="Homodimeric domain of signal transducing histidine kinase"/>
    <property type="match status" value="1"/>
</dbReference>
<comment type="catalytic activity">
    <reaction evidence="1">
        <text>ATP + protein L-histidine = ADP + protein N-phospho-L-histidine.</text>
        <dbReference type="EC" id="2.7.13.3"/>
    </reaction>
</comment>
<dbReference type="PANTHER" id="PTHR42878:SF15">
    <property type="entry name" value="BACTERIOPHYTOCHROME"/>
    <property type="match status" value="1"/>
</dbReference>
<dbReference type="SUPFAM" id="SSF55874">
    <property type="entry name" value="ATPase domain of HSP90 chaperone/DNA topoisomerase II/histidine kinase"/>
    <property type="match status" value="1"/>
</dbReference>
<keyword evidence="7" id="KW-0716">Sensory transduction</keyword>
<evidence type="ECO:0000256" key="4">
    <source>
        <dbReference type="ARBA" id="ARBA00012438"/>
    </source>
</evidence>
<dbReference type="Gene3D" id="1.10.287.130">
    <property type="match status" value="1"/>
</dbReference>
<dbReference type="InterPro" id="IPR050351">
    <property type="entry name" value="BphY/WalK/GraS-like"/>
</dbReference>
<dbReference type="Pfam" id="PF08446">
    <property type="entry name" value="PAS_2"/>
    <property type="match status" value="1"/>
</dbReference>
<keyword evidence="6" id="KW-0597">Phosphoprotein</keyword>
<dbReference type="InterPro" id="IPR005467">
    <property type="entry name" value="His_kinase_dom"/>
</dbReference>
<keyword evidence="16" id="KW-1185">Reference proteome</keyword>
<dbReference type="InterPro" id="IPR035965">
    <property type="entry name" value="PAS-like_dom_sf"/>
</dbReference>
<feature type="domain" description="Phytochrome chromophore attachment site" evidence="13">
    <location>
        <begin position="147"/>
        <end position="305"/>
    </location>
</feature>
<evidence type="ECO:0000256" key="2">
    <source>
        <dbReference type="ARBA" id="ARBA00004429"/>
    </source>
</evidence>
<organism evidence="15 16">
    <name type="scientific">Massilia forsythiae</name>
    <dbReference type="NCBI Taxonomy" id="2728020"/>
    <lineage>
        <taxon>Bacteria</taxon>
        <taxon>Pseudomonadati</taxon>
        <taxon>Pseudomonadota</taxon>
        <taxon>Betaproteobacteria</taxon>
        <taxon>Burkholderiales</taxon>
        <taxon>Oxalobacteraceae</taxon>
        <taxon>Telluria group</taxon>
        <taxon>Massilia</taxon>
    </lineage>
</organism>
<comment type="similarity">
    <text evidence="3">In the N-terminal section; belongs to the phytochrome family.</text>
</comment>
<evidence type="ECO:0000256" key="6">
    <source>
        <dbReference type="ARBA" id="ARBA00022553"/>
    </source>
</evidence>
<evidence type="ECO:0000256" key="10">
    <source>
        <dbReference type="ARBA" id="ARBA00022991"/>
    </source>
</evidence>
<evidence type="ECO:0000256" key="12">
    <source>
        <dbReference type="SAM" id="MobiDB-lite"/>
    </source>
</evidence>
<evidence type="ECO:0000256" key="9">
    <source>
        <dbReference type="ARBA" id="ARBA00022777"/>
    </source>
</evidence>
<gene>
    <name evidence="15" type="ORF">HH212_15630</name>
</gene>
<dbReference type="GO" id="GO:0030295">
    <property type="term" value="F:protein kinase activator activity"/>
    <property type="evidence" value="ECO:0007669"/>
    <property type="project" value="TreeGrafter"/>
</dbReference>
<dbReference type="InterPro" id="IPR036890">
    <property type="entry name" value="HATPase_C_sf"/>
</dbReference>
<sequence length="765" mass="84587">MNKAINAELLDLSNCAKEPIRTPGSIQPHGFLLALSDELTVLQASANLGDWAGCSAAAVVGGPLAGVIGEDGVQRIVAQLGPELGSHPFYAGTVGIRSKRHFDVLAHRWDRVTYLEFEPVDRAEAADFRHLYPLIGDFLLKVNEAGSIQMLAQQACEHVRAVTGYGRVVAYQFDPDGHGHVMAESLEAGYHAYMGQHFPATDIPAQARELYLLQHIRLIQNADYHPAALVPALNPLTQQPNDLSFAALRSVSPVHLQYMRNMETLASMSVSLIVKGKLWGLISCHNRDPKPVGFEKRTACEQLGQILALCIESREDARELQFRLEVRRIMVAMLAGLTQGSNFIDNLSSVFPDLLRFARAAGAAIVVDDRILLHGDTPGKEEIAALVDWLARSEHGDLYHTDNLSRAWPPAAAMVRNASGLLALPISRIHKHYLLWFRPEYVHTIEWAGNPREKEAADKALHGAPLQLSPRTSFASWRETIHGSSVRWHAGELELALEFRTALLGIVLERAEQMAELAGELGRANKELEAFSYSVSHDLRAPLRHIVGFSDLLLESAGSEDAVQRQRFLKNIKESARLAGKLVDDLLSFSQMGRAALRPTEVDMNDLVNSCIHKLAPETRGRDIEWDVAPLPVVWADPTFLHLALSNLLANAVKFTGQREMARIRISADDHAQETVFHVDDNGAGFNMDYVHKLFGVFQRLHRMEDFQGTGIGLANVRRIVERHGGRVWADSVLGESASFSFALPKHEDEDEADDGAQADNPTKQ</sequence>
<dbReference type="SMART" id="SM00387">
    <property type="entry name" value="HATPase_c"/>
    <property type="match status" value="1"/>
</dbReference>
<dbReference type="InterPro" id="IPR036097">
    <property type="entry name" value="HisK_dim/P_sf"/>
</dbReference>
<dbReference type="SUPFAM" id="SSF55785">
    <property type="entry name" value="PYP-like sensor domain (PAS domain)"/>
    <property type="match status" value="1"/>
</dbReference>
<keyword evidence="8" id="KW-0808">Transferase</keyword>
<dbReference type="Pfam" id="PF00512">
    <property type="entry name" value="HisKA"/>
    <property type="match status" value="1"/>
</dbReference>